<dbReference type="EC" id="2.7.7.48" evidence="1"/>
<comment type="similarity">
    <text evidence="1">Belongs to the RdRP family.</text>
</comment>
<evidence type="ECO:0000256" key="1">
    <source>
        <dbReference type="RuleBase" id="RU363098"/>
    </source>
</evidence>
<organism evidence="4 5">
    <name type="scientific">Sporothrix stenoceras</name>
    <dbReference type="NCBI Taxonomy" id="5173"/>
    <lineage>
        <taxon>Eukaryota</taxon>
        <taxon>Fungi</taxon>
        <taxon>Dikarya</taxon>
        <taxon>Ascomycota</taxon>
        <taxon>Pezizomycotina</taxon>
        <taxon>Sordariomycetes</taxon>
        <taxon>Sordariomycetidae</taxon>
        <taxon>Ophiostomatales</taxon>
        <taxon>Ophiostomataceae</taxon>
        <taxon>Sporothrix</taxon>
    </lineage>
</organism>
<feature type="compositionally biased region" description="Polar residues" evidence="2">
    <location>
        <begin position="326"/>
        <end position="344"/>
    </location>
</feature>
<dbReference type="PANTHER" id="PTHR23079:SF14">
    <property type="entry name" value="RNA-DEPENDENT RNA POLYMERASE"/>
    <property type="match status" value="1"/>
</dbReference>
<accession>A0ABR3ZII0</accession>
<feature type="compositionally biased region" description="Low complexity" evidence="2">
    <location>
        <begin position="14"/>
        <end position="23"/>
    </location>
</feature>
<feature type="domain" description="RDRP core" evidence="3">
    <location>
        <begin position="491"/>
        <end position="1186"/>
    </location>
</feature>
<dbReference type="Proteomes" id="UP001583186">
    <property type="component" value="Unassembled WGS sequence"/>
</dbReference>
<name>A0ABR3ZII0_9PEZI</name>
<feature type="region of interest" description="Disordered" evidence="2">
    <location>
        <begin position="1"/>
        <end position="31"/>
    </location>
</feature>
<dbReference type="InterPro" id="IPR057596">
    <property type="entry name" value="RDRP_core"/>
</dbReference>
<dbReference type="PANTHER" id="PTHR23079">
    <property type="entry name" value="RNA-DEPENDENT RNA POLYMERASE"/>
    <property type="match status" value="1"/>
</dbReference>
<keyword evidence="1" id="KW-0694">RNA-binding</keyword>
<evidence type="ECO:0000313" key="5">
    <source>
        <dbReference type="Proteomes" id="UP001583186"/>
    </source>
</evidence>
<evidence type="ECO:0000259" key="3">
    <source>
        <dbReference type="Pfam" id="PF05183"/>
    </source>
</evidence>
<dbReference type="Gene3D" id="1.10.8.790">
    <property type="entry name" value="RNA-dependent RNA polymerase, slab domain, helical subdomain-like"/>
    <property type="match status" value="1"/>
</dbReference>
<dbReference type="Pfam" id="PF05183">
    <property type="entry name" value="RdRP"/>
    <property type="match status" value="1"/>
</dbReference>
<proteinExistence type="inferred from homology"/>
<feature type="region of interest" description="Disordered" evidence="2">
    <location>
        <begin position="359"/>
        <end position="378"/>
    </location>
</feature>
<gene>
    <name evidence="4" type="ORF">Sste5346_002420</name>
</gene>
<protein>
    <recommendedName>
        <fullName evidence="1">RNA-dependent RNA polymerase</fullName>
        <ecNumber evidence="1">2.7.7.48</ecNumber>
    </recommendedName>
</protein>
<comment type="caution">
    <text evidence="4">The sequence shown here is derived from an EMBL/GenBank/DDBJ whole genome shotgun (WGS) entry which is preliminary data.</text>
</comment>
<comment type="catalytic activity">
    <reaction evidence="1">
        <text>RNA(n) + a ribonucleoside 5'-triphosphate = RNA(n+1) + diphosphate</text>
        <dbReference type="Rhea" id="RHEA:21248"/>
        <dbReference type="Rhea" id="RHEA-COMP:14527"/>
        <dbReference type="Rhea" id="RHEA-COMP:17342"/>
        <dbReference type="ChEBI" id="CHEBI:33019"/>
        <dbReference type="ChEBI" id="CHEBI:61557"/>
        <dbReference type="ChEBI" id="CHEBI:140395"/>
        <dbReference type="EC" id="2.7.7.48"/>
    </reaction>
</comment>
<evidence type="ECO:0000256" key="2">
    <source>
        <dbReference type="SAM" id="MobiDB-lite"/>
    </source>
</evidence>
<evidence type="ECO:0000313" key="4">
    <source>
        <dbReference type="EMBL" id="KAL1900112.1"/>
    </source>
</evidence>
<sequence length="1465" mass="164814">MVPTPKHRPPQPAPAVGGPVTPVKSRLTEGDPGREHVAMLNHIYNLGVLLPEGPQSPADKERKAQVDAHFRRHNSITNLLRIHHYKEPHRLQAVLADFAAQARDQNSNWVRKNQTTRGVLPSPRHDAPPRAQRWEDQVAMQEILLSLLEASKMAMMKPASTPRWIPPAPAPPSVMADLDVNVPVHNDGLVADIDRVPVLSRFGQPVVRTKPELEPVENQDDDVFVLEINRPRSSGGSSTSSAMYSALDSFEDRPFESQTTIGADPEFDYDEGNETEAFPEEEWYRSAVPFRRPPSQESFEFTDDIREAMEELEKFDESLGLYNTTIDDTTIGQKPDSPSSTAYSSIPEMEDLQLSEEEVFNDAPGEPQSGTPEPVPGLRERLTGIFPPTPEWLKEAPFAIIWETTRIASRCNVKLKDVDLVYSPAWEDQAVFRDTLQKHPMFVTKRFPEQSTQVAWDSAFSKHASYGGTKRLVVYTIRMGFNKSTSGPLYSIHLQPLSINFPHRLSRHFGADRYLEILMPSYHSSAPSVPHILRNHEEAVREVNHWLTRQRHEFAGRNWTAFYTERVEFKKLTATSRSGLGKAEEGISLNWVYLFAEEGVGIAPFTQSPDTSIVSANTNTRSLLPSDQPAPPLHVHQMLDWLLQYNKFPQNRKQPYLKLFSRIALGLSRTRATVVFEPNQIRHHEQDLLSPSGIVMNDGVARMSLSVARKLRSALELSDLPVAVQGRIGSAKGMWILDTEDIGREDWIETYPSQRKWECDGLDADHRTLEICSHTSVARSAGLNLQFIPVLEDRAIDKVHMRSVLRGILEGSLTRDLAEQRAALDNPLLFSSWAYENAWYRNDHVIHCQVPFLGGLPDRDEDAIQFLLAGGFDPLTQRFLWDKAYNMQKMRCEKLKEKLSCRVGRSTYLFMVVDFLGVLEEGEVQVCFSSKFQVEPDSEPDYQGDDGSFSDTLLIGTEVLVARSPAHFTSDMQKVRVVFRQELCALKDVIVFSSKGNSPLADKLSGGDYDGDKAWVCWDPRIVNNFENAPLPPKYDLLDMGYMRKIRTTLDQLTPPSPAAGAGPDLPPPVLSDMLERSFSFNMKENLLGKLTVYKEGLCYMRGNISDKTANLLSTLLSDLVDQAKQGNDFTMQDFDRMRVELLEGFHKGPPAPKLGFLGKPAYRYNSRSEQAKKIDHIVDFLKFDVATPVIQRELRALSDMHEDMSTRDSAAGERHDNGYWDADLAEPAKDFEALAAKSAVCYAIFEALKRDILIIRANWEKEINEWSQRQGNRGDTFDDPGFRQRLLQLYQQWCDVSVRVPSMSANNATSASVTGLPATGSPATALRKKALMLAEMDVDAETIPQLLQQGYLADPEYSHWALIRASQAFRMLYNRTIVWKLAGRQLQVIKALMTGGSCNGTAGQTKKINAGGGLDGARVMMTPMTFAVMRPDRKIIQHMAARLKGVEVEGIDYEDADNLYADDT</sequence>
<feature type="region of interest" description="Disordered" evidence="2">
    <location>
        <begin position="326"/>
        <end position="345"/>
    </location>
</feature>
<dbReference type="EMBL" id="JAWCUI010000010">
    <property type="protein sequence ID" value="KAL1900112.1"/>
    <property type="molecule type" value="Genomic_DNA"/>
</dbReference>
<reference evidence="4 5" key="1">
    <citation type="journal article" date="2024" name="IMA Fungus">
        <title>IMA Genome - F19 : A genome assembly and annotation guide to empower mycologists, including annotated draft genome sequences of Ceratocystis pirilliformis, Diaporthe australafricana, Fusarium ophioides, Paecilomyces lecythidis, and Sporothrix stenoceras.</title>
        <authorList>
            <person name="Aylward J."/>
            <person name="Wilson A.M."/>
            <person name="Visagie C.M."/>
            <person name="Spraker J."/>
            <person name="Barnes I."/>
            <person name="Buitendag C."/>
            <person name="Ceriani C."/>
            <person name="Del Mar Angel L."/>
            <person name="du Plessis D."/>
            <person name="Fuchs T."/>
            <person name="Gasser K."/>
            <person name="Kramer D."/>
            <person name="Li W."/>
            <person name="Munsamy K."/>
            <person name="Piso A."/>
            <person name="Price J.L."/>
            <person name="Sonnekus B."/>
            <person name="Thomas C."/>
            <person name="van der Nest A."/>
            <person name="van Dijk A."/>
            <person name="van Heerden A."/>
            <person name="van Vuuren N."/>
            <person name="Yilmaz N."/>
            <person name="Duong T.A."/>
            <person name="van der Merwe N.A."/>
            <person name="Wingfield M.J."/>
            <person name="Wingfield B.D."/>
        </authorList>
    </citation>
    <scope>NUCLEOTIDE SEQUENCE [LARGE SCALE GENOMIC DNA]</scope>
    <source>
        <strain evidence="4 5">CMW 5346</strain>
    </source>
</reference>
<keyword evidence="1" id="KW-0808">Transferase</keyword>
<keyword evidence="1" id="KW-0548">Nucleotidyltransferase</keyword>
<keyword evidence="5" id="KW-1185">Reference proteome</keyword>
<keyword evidence="1" id="KW-0696">RNA-directed RNA polymerase</keyword>
<dbReference type="InterPro" id="IPR007855">
    <property type="entry name" value="RDRP"/>
</dbReference>